<keyword evidence="3" id="KW-1185">Reference proteome</keyword>
<feature type="domain" description="ABM" evidence="1">
    <location>
        <begin position="3"/>
        <end position="92"/>
    </location>
</feature>
<protein>
    <submittedName>
        <fullName evidence="2">Antibiotic biosynthesis monooxygenase</fullName>
    </submittedName>
</protein>
<evidence type="ECO:0000313" key="3">
    <source>
        <dbReference type="Proteomes" id="UP000319897"/>
    </source>
</evidence>
<dbReference type="PANTHER" id="PTHR33336">
    <property type="entry name" value="QUINOL MONOOXYGENASE YGIN-RELATED"/>
    <property type="match status" value="1"/>
</dbReference>
<dbReference type="EMBL" id="VFSU01000002">
    <property type="protein sequence ID" value="TPE65059.1"/>
    <property type="molecule type" value="Genomic_DNA"/>
</dbReference>
<comment type="caution">
    <text evidence="2">The sequence shown here is derived from an EMBL/GenBank/DDBJ whole genome shotgun (WGS) entry which is preliminary data.</text>
</comment>
<evidence type="ECO:0000313" key="2">
    <source>
        <dbReference type="EMBL" id="TPE65059.1"/>
    </source>
</evidence>
<dbReference type="PROSITE" id="PS51725">
    <property type="entry name" value="ABM"/>
    <property type="match status" value="1"/>
</dbReference>
<proteinExistence type="predicted"/>
<keyword evidence="2" id="KW-0560">Oxidoreductase</keyword>
<gene>
    <name evidence="2" type="ORF">FJQ54_00250</name>
</gene>
<dbReference type="GO" id="GO:0004497">
    <property type="term" value="F:monooxygenase activity"/>
    <property type="evidence" value="ECO:0007669"/>
    <property type="project" value="UniProtKB-KW"/>
</dbReference>
<dbReference type="PANTHER" id="PTHR33336:SF3">
    <property type="entry name" value="ABM DOMAIN-CONTAINING PROTEIN"/>
    <property type="match status" value="1"/>
</dbReference>
<dbReference type="Pfam" id="PF03992">
    <property type="entry name" value="ABM"/>
    <property type="match status" value="1"/>
</dbReference>
<dbReference type="RefSeq" id="WP_140926197.1">
    <property type="nucleotide sequence ID" value="NZ_VFSU01000002.1"/>
</dbReference>
<organism evidence="2 3">
    <name type="scientific">Sandaracinobacter neustonicus</name>
    <dbReference type="NCBI Taxonomy" id="1715348"/>
    <lineage>
        <taxon>Bacteria</taxon>
        <taxon>Pseudomonadati</taxon>
        <taxon>Pseudomonadota</taxon>
        <taxon>Alphaproteobacteria</taxon>
        <taxon>Sphingomonadales</taxon>
        <taxon>Sphingosinicellaceae</taxon>
        <taxon>Sandaracinobacter</taxon>
    </lineage>
</organism>
<keyword evidence="2" id="KW-0503">Monooxygenase</keyword>
<name>A0A501XX55_9SPHN</name>
<evidence type="ECO:0000259" key="1">
    <source>
        <dbReference type="PROSITE" id="PS51725"/>
    </source>
</evidence>
<dbReference type="AlphaFoldDB" id="A0A501XX55"/>
<dbReference type="Proteomes" id="UP000319897">
    <property type="component" value="Unassembled WGS sequence"/>
</dbReference>
<dbReference type="OrthoDB" id="287932at2"/>
<dbReference type="GO" id="GO:0005829">
    <property type="term" value="C:cytosol"/>
    <property type="evidence" value="ECO:0007669"/>
    <property type="project" value="TreeGrafter"/>
</dbReference>
<sequence length="97" mass="10110">MGIAVIATIRVKPGTAAEFEATFTALAQAVRANEPGNLVYQLTRSRTEADTYKVLEVYADEAAIAAHRDSAHFRGAGPALGAVLAGAPELELLDTVG</sequence>
<reference evidence="2 3" key="1">
    <citation type="submission" date="2019-06" db="EMBL/GenBank/DDBJ databases">
        <authorList>
            <person name="Lee I."/>
            <person name="Jang G.I."/>
            <person name="Hwang C.Y."/>
        </authorList>
    </citation>
    <scope>NUCLEOTIDE SEQUENCE [LARGE SCALE GENOMIC DNA]</scope>
    <source>
        <strain evidence="2 3">PAMC 28131</strain>
    </source>
</reference>
<dbReference type="InterPro" id="IPR011008">
    <property type="entry name" value="Dimeric_a/b-barrel"/>
</dbReference>
<dbReference type="InterPro" id="IPR007138">
    <property type="entry name" value="ABM_dom"/>
</dbReference>
<dbReference type="Gene3D" id="3.30.70.100">
    <property type="match status" value="1"/>
</dbReference>
<dbReference type="InterPro" id="IPR050744">
    <property type="entry name" value="AI-2_Isomerase_LsrG"/>
</dbReference>
<dbReference type="SUPFAM" id="SSF54909">
    <property type="entry name" value="Dimeric alpha+beta barrel"/>
    <property type="match status" value="1"/>
</dbReference>
<accession>A0A501XX55</accession>